<evidence type="ECO:0000256" key="2">
    <source>
        <dbReference type="ARBA" id="ARBA00022448"/>
    </source>
</evidence>
<dbReference type="InterPro" id="IPR036942">
    <property type="entry name" value="Beta-barrel_TonB_sf"/>
</dbReference>
<dbReference type="Proteomes" id="UP001222770">
    <property type="component" value="Unassembled WGS sequence"/>
</dbReference>
<comment type="caution">
    <text evidence="14">The sequence shown here is derived from an EMBL/GenBank/DDBJ whole genome shotgun (WGS) entry which is preliminary data.</text>
</comment>
<dbReference type="InterPro" id="IPR012910">
    <property type="entry name" value="Plug_dom"/>
</dbReference>
<keyword evidence="15" id="KW-1185">Reference proteome</keyword>
<feature type="domain" description="TonB-dependent receptor-like beta-barrel" evidence="12">
    <location>
        <begin position="328"/>
        <end position="672"/>
    </location>
</feature>
<keyword evidence="6 8" id="KW-0472">Membrane</keyword>
<name>A0ABT6CNB4_9SPHN</name>
<organism evidence="14 15">
    <name type="scientific">Novosphingobium cyanobacteriorum</name>
    <dbReference type="NCBI Taxonomy" id="3024215"/>
    <lineage>
        <taxon>Bacteria</taxon>
        <taxon>Pseudomonadati</taxon>
        <taxon>Pseudomonadota</taxon>
        <taxon>Alphaproteobacteria</taxon>
        <taxon>Sphingomonadales</taxon>
        <taxon>Sphingomonadaceae</taxon>
        <taxon>Novosphingobium</taxon>
    </lineage>
</organism>
<dbReference type="Pfam" id="PF07715">
    <property type="entry name" value="Plug"/>
    <property type="match status" value="1"/>
</dbReference>
<feature type="signal peptide" evidence="11">
    <location>
        <begin position="1"/>
        <end position="29"/>
    </location>
</feature>
<dbReference type="Gene3D" id="2.170.130.10">
    <property type="entry name" value="TonB-dependent receptor, plug domain"/>
    <property type="match status" value="1"/>
</dbReference>
<feature type="region of interest" description="Disordered" evidence="10">
    <location>
        <begin position="30"/>
        <end position="64"/>
    </location>
</feature>
<evidence type="ECO:0000256" key="10">
    <source>
        <dbReference type="SAM" id="MobiDB-lite"/>
    </source>
</evidence>
<dbReference type="SUPFAM" id="SSF56935">
    <property type="entry name" value="Porins"/>
    <property type="match status" value="1"/>
</dbReference>
<dbReference type="InterPro" id="IPR000531">
    <property type="entry name" value="Beta-barrel_TonB"/>
</dbReference>
<keyword evidence="5 9" id="KW-0798">TonB box</keyword>
<protein>
    <submittedName>
        <fullName evidence="14">TonB-dependent receptor</fullName>
    </submittedName>
</protein>
<feature type="chain" id="PRO_5047137824" evidence="11">
    <location>
        <begin position="30"/>
        <end position="719"/>
    </location>
</feature>
<dbReference type="PANTHER" id="PTHR30069">
    <property type="entry name" value="TONB-DEPENDENT OUTER MEMBRANE RECEPTOR"/>
    <property type="match status" value="1"/>
</dbReference>
<dbReference type="PANTHER" id="PTHR30069:SF40">
    <property type="entry name" value="TONB-DEPENDENT RECEPTOR NMB0964-RELATED"/>
    <property type="match status" value="1"/>
</dbReference>
<dbReference type="Pfam" id="PF00593">
    <property type="entry name" value="TonB_dep_Rec_b-barrel"/>
    <property type="match status" value="1"/>
</dbReference>
<evidence type="ECO:0000256" key="4">
    <source>
        <dbReference type="ARBA" id="ARBA00022692"/>
    </source>
</evidence>
<keyword evidence="4 8" id="KW-0812">Transmembrane</keyword>
<accession>A0ABT6CNB4</accession>
<feature type="domain" description="TonB-dependent receptor plug" evidence="13">
    <location>
        <begin position="86"/>
        <end position="182"/>
    </location>
</feature>
<dbReference type="Gene3D" id="2.40.170.20">
    <property type="entry name" value="TonB-dependent receptor, beta-barrel domain"/>
    <property type="match status" value="1"/>
</dbReference>
<dbReference type="PROSITE" id="PS52016">
    <property type="entry name" value="TONB_DEPENDENT_REC_3"/>
    <property type="match status" value="1"/>
</dbReference>
<keyword evidence="2 8" id="KW-0813">Transport</keyword>
<evidence type="ECO:0000313" key="14">
    <source>
        <dbReference type="EMBL" id="MDF8335414.1"/>
    </source>
</evidence>
<dbReference type="InterPro" id="IPR037066">
    <property type="entry name" value="Plug_dom_sf"/>
</dbReference>
<evidence type="ECO:0000259" key="12">
    <source>
        <dbReference type="Pfam" id="PF00593"/>
    </source>
</evidence>
<evidence type="ECO:0000256" key="6">
    <source>
        <dbReference type="ARBA" id="ARBA00023136"/>
    </source>
</evidence>
<proteinExistence type="inferred from homology"/>
<comment type="subcellular location">
    <subcellularLocation>
        <location evidence="1 8">Cell outer membrane</location>
        <topology evidence="1 8">Multi-pass membrane protein</topology>
    </subcellularLocation>
</comment>
<evidence type="ECO:0000256" key="8">
    <source>
        <dbReference type="PROSITE-ProRule" id="PRU01360"/>
    </source>
</evidence>
<evidence type="ECO:0000256" key="9">
    <source>
        <dbReference type="RuleBase" id="RU003357"/>
    </source>
</evidence>
<evidence type="ECO:0000256" key="3">
    <source>
        <dbReference type="ARBA" id="ARBA00022452"/>
    </source>
</evidence>
<sequence length="719" mass="75898">MNKTLLSKAFLATGCGLAAMALSTGPAYADAAAPTPDAADAASGPARTAQQDDDHLTHTDDGGHEPIIVTGRLISGDHDAIVAPVVLSGEALARNASPQIGTLLAKLPGVSTSGFAPGASRPVLRGFDGPRVQVLNNGLGSLDASSVSADHGVAIDSLTLDRVDVLHGPEVLLYATDPAGGAVNAVDRRIPRTVPTDGYDFNGLASYGSAADSVNLGGAAEIALGERFAAHFDASYNHANDLRVGGNVLSPQLRDRTLAQAADLIDQGDPLGAADLTRQADARGRLKNSWAHGYTLGAGLAFIDDGGTLGLSVQRLASDYGIPARPAVGDSDPVSISLRQTRYDLHGSVNLSGLFDRLDLRAAYGDYTHAELDAGVPETRFYNSAIESRLELVQAKRGGWRGESGIQFGTRNFRVVGDERLVPDSVTDRFAVFTRQQYSFGQFDLEGSARYERTSVQPKPSGTRTFNQYAGGFGFAWHPMESLTASVSFTHGERAPSAEELFIDGIHDATQSYERGNPAFVKERSNTVEAGLRYHDSRLAAAVTAYATDFDDFIAPVPTGELIEGYPVFQYIQAPAKFRGIEAEGSVIAAEWGGGNSLSFTAGADYVRAQLTGIGPAPRIPPLRVRGGSELTVGDWSLSADVVHNSRQGRVAANEFPVGAFTLVNAGLTWRPMGRKGPIALILSGDNLTNVNGRLATSETRDFVPIAGRDVKLTLSVKI</sequence>
<dbReference type="RefSeq" id="WP_277280377.1">
    <property type="nucleotide sequence ID" value="NZ_JAROCY010000027.1"/>
</dbReference>
<gene>
    <name evidence="14" type="ORF">POM99_19580</name>
</gene>
<evidence type="ECO:0000256" key="5">
    <source>
        <dbReference type="ARBA" id="ARBA00023077"/>
    </source>
</evidence>
<keyword evidence="7 8" id="KW-0998">Cell outer membrane</keyword>
<reference evidence="14 15" key="1">
    <citation type="submission" date="2023-03" db="EMBL/GenBank/DDBJ databases">
        <title>Novosphingobium cyanobacteriorum sp. nov., isolated from a eutrophic reservoir during the Microcystis bloom period.</title>
        <authorList>
            <person name="Kang M."/>
            <person name="Le V."/>
            <person name="Ko S.-R."/>
            <person name="Lee S.-A."/>
            <person name="Ahn C.-Y."/>
        </authorList>
    </citation>
    <scope>NUCLEOTIDE SEQUENCE [LARGE SCALE GENOMIC DNA]</scope>
    <source>
        <strain evidence="14 15">HBC54</strain>
    </source>
</reference>
<comment type="similarity">
    <text evidence="8 9">Belongs to the TonB-dependent receptor family.</text>
</comment>
<evidence type="ECO:0000256" key="1">
    <source>
        <dbReference type="ARBA" id="ARBA00004571"/>
    </source>
</evidence>
<evidence type="ECO:0000313" key="15">
    <source>
        <dbReference type="Proteomes" id="UP001222770"/>
    </source>
</evidence>
<keyword evidence="3 8" id="KW-1134">Transmembrane beta strand</keyword>
<keyword evidence="11" id="KW-0732">Signal</keyword>
<evidence type="ECO:0000256" key="11">
    <source>
        <dbReference type="SAM" id="SignalP"/>
    </source>
</evidence>
<feature type="compositionally biased region" description="Low complexity" evidence="10">
    <location>
        <begin position="30"/>
        <end position="49"/>
    </location>
</feature>
<keyword evidence="14" id="KW-0675">Receptor</keyword>
<dbReference type="EMBL" id="JAROCY010000027">
    <property type="protein sequence ID" value="MDF8335414.1"/>
    <property type="molecule type" value="Genomic_DNA"/>
</dbReference>
<evidence type="ECO:0000256" key="7">
    <source>
        <dbReference type="ARBA" id="ARBA00023237"/>
    </source>
</evidence>
<evidence type="ECO:0000259" key="13">
    <source>
        <dbReference type="Pfam" id="PF07715"/>
    </source>
</evidence>
<feature type="compositionally biased region" description="Basic and acidic residues" evidence="10">
    <location>
        <begin position="50"/>
        <end position="64"/>
    </location>
</feature>
<dbReference type="InterPro" id="IPR039426">
    <property type="entry name" value="TonB-dep_rcpt-like"/>
</dbReference>